<evidence type="ECO:0000256" key="1">
    <source>
        <dbReference type="SAM" id="MobiDB-lite"/>
    </source>
</evidence>
<feature type="region of interest" description="Disordered" evidence="1">
    <location>
        <begin position="1"/>
        <end position="40"/>
    </location>
</feature>
<dbReference type="EMBL" id="JBHFEH010000033">
    <property type="protein sequence ID" value="KAL2051597.1"/>
    <property type="molecule type" value="Genomic_DNA"/>
</dbReference>
<proteinExistence type="predicted"/>
<reference evidence="2 3" key="1">
    <citation type="submission" date="2024-09" db="EMBL/GenBank/DDBJ databases">
        <title>Rethinking Asexuality: The Enigmatic Case of Functional Sexual Genes in Lepraria (Stereocaulaceae).</title>
        <authorList>
            <person name="Doellman M."/>
            <person name="Sun Y."/>
            <person name="Barcenas-Pena A."/>
            <person name="Lumbsch H.T."/>
            <person name="Grewe F."/>
        </authorList>
    </citation>
    <scope>NUCLEOTIDE SEQUENCE [LARGE SCALE GENOMIC DNA]</scope>
    <source>
        <strain evidence="2 3">Grewe 0041</strain>
    </source>
</reference>
<dbReference type="Proteomes" id="UP001590951">
    <property type="component" value="Unassembled WGS sequence"/>
</dbReference>
<accession>A0ABR4B117</accession>
<feature type="compositionally biased region" description="Low complexity" evidence="1">
    <location>
        <begin position="26"/>
        <end position="36"/>
    </location>
</feature>
<keyword evidence="3" id="KW-1185">Reference proteome</keyword>
<evidence type="ECO:0000313" key="3">
    <source>
        <dbReference type="Proteomes" id="UP001590951"/>
    </source>
</evidence>
<comment type="caution">
    <text evidence="2">The sequence shown here is derived from an EMBL/GenBank/DDBJ whole genome shotgun (WGS) entry which is preliminary data.</text>
</comment>
<evidence type="ECO:0000313" key="2">
    <source>
        <dbReference type="EMBL" id="KAL2051597.1"/>
    </source>
</evidence>
<name>A0ABR4B117_9LECA</name>
<sequence>MSMTGVQDRPSGDGALESRPPGDEAPLTLPTTLTPTSEHAKHWAKVYRTGIASGATIV</sequence>
<protein>
    <submittedName>
        <fullName evidence="2">Uncharacterized protein</fullName>
    </submittedName>
</protein>
<organism evidence="2 3">
    <name type="scientific">Lepraria finkii</name>
    <dbReference type="NCBI Taxonomy" id="1340010"/>
    <lineage>
        <taxon>Eukaryota</taxon>
        <taxon>Fungi</taxon>
        <taxon>Dikarya</taxon>
        <taxon>Ascomycota</taxon>
        <taxon>Pezizomycotina</taxon>
        <taxon>Lecanoromycetes</taxon>
        <taxon>OSLEUM clade</taxon>
        <taxon>Lecanoromycetidae</taxon>
        <taxon>Lecanorales</taxon>
        <taxon>Lecanorineae</taxon>
        <taxon>Stereocaulaceae</taxon>
        <taxon>Lepraria</taxon>
    </lineage>
</organism>
<gene>
    <name evidence="2" type="ORF">ABVK25_008011</name>
</gene>